<dbReference type="EMBL" id="JAUSZV010000005">
    <property type="protein sequence ID" value="MDQ0908694.1"/>
    <property type="molecule type" value="Genomic_DNA"/>
</dbReference>
<evidence type="ECO:0000313" key="2">
    <source>
        <dbReference type="Proteomes" id="UP001234216"/>
    </source>
</evidence>
<protein>
    <submittedName>
        <fullName evidence="1">Uncharacterized protein</fullName>
    </submittedName>
</protein>
<name>A0AAW8FG49_9ACTN</name>
<dbReference type="RefSeq" id="WP_306978167.1">
    <property type="nucleotide sequence ID" value="NZ_JAUSZV010000005.1"/>
</dbReference>
<gene>
    <name evidence="1" type="ORF">QFZ22_004679</name>
</gene>
<organism evidence="1 2">
    <name type="scientific">Streptomyces canus</name>
    <dbReference type="NCBI Taxonomy" id="58343"/>
    <lineage>
        <taxon>Bacteria</taxon>
        <taxon>Bacillati</taxon>
        <taxon>Actinomycetota</taxon>
        <taxon>Actinomycetes</taxon>
        <taxon>Kitasatosporales</taxon>
        <taxon>Streptomycetaceae</taxon>
        <taxon>Streptomyces</taxon>
        <taxon>Streptomyces aurantiacus group</taxon>
    </lineage>
</organism>
<evidence type="ECO:0000313" key="1">
    <source>
        <dbReference type="EMBL" id="MDQ0908694.1"/>
    </source>
</evidence>
<accession>A0AAW8FG49</accession>
<reference evidence="1" key="1">
    <citation type="submission" date="2023-07" db="EMBL/GenBank/DDBJ databases">
        <title>Comparative genomics of wheat-associated soil bacteria to identify genetic determinants of phenazine resistance.</title>
        <authorList>
            <person name="Mouncey N."/>
        </authorList>
    </citation>
    <scope>NUCLEOTIDE SEQUENCE</scope>
    <source>
        <strain evidence="1">V4I22</strain>
    </source>
</reference>
<proteinExistence type="predicted"/>
<comment type="caution">
    <text evidence="1">The sequence shown here is derived from an EMBL/GenBank/DDBJ whole genome shotgun (WGS) entry which is preliminary data.</text>
</comment>
<dbReference type="AlphaFoldDB" id="A0AAW8FG49"/>
<dbReference type="Proteomes" id="UP001234216">
    <property type="component" value="Unassembled WGS sequence"/>
</dbReference>
<sequence length="89" mass="9438">MREPRGRGLAISGTAHPVPDHLCALAGHAEVCAVHPGRYRPDICLRHAELPGVPGVTDAASALAHAQLAPVWPTRWRARVLDVVAEAVV</sequence>